<feature type="transmembrane region" description="Helical" evidence="4">
    <location>
        <begin position="241"/>
        <end position="265"/>
    </location>
</feature>
<dbReference type="InterPro" id="IPR001173">
    <property type="entry name" value="Glyco_trans_2-like"/>
</dbReference>
<dbReference type="Gene3D" id="3.90.550.10">
    <property type="entry name" value="Spore Coat Polysaccharide Biosynthesis Protein SpsA, Chain A"/>
    <property type="match status" value="1"/>
</dbReference>
<dbReference type="GO" id="GO:0006506">
    <property type="term" value="P:GPI anchor biosynthetic process"/>
    <property type="evidence" value="ECO:0007669"/>
    <property type="project" value="TreeGrafter"/>
</dbReference>
<evidence type="ECO:0000259" key="5">
    <source>
        <dbReference type="Pfam" id="PF00535"/>
    </source>
</evidence>
<evidence type="ECO:0000313" key="7">
    <source>
        <dbReference type="Proteomes" id="UP000656367"/>
    </source>
</evidence>
<evidence type="ECO:0000313" key="6">
    <source>
        <dbReference type="EMBL" id="GGM52537.1"/>
    </source>
</evidence>
<dbReference type="GO" id="GO:0016020">
    <property type="term" value="C:membrane"/>
    <property type="evidence" value="ECO:0007669"/>
    <property type="project" value="GOC"/>
</dbReference>
<dbReference type="SUPFAM" id="SSF53448">
    <property type="entry name" value="Nucleotide-diphospho-sugar transferases"/>
    <property type="match status" value="1"/>
</dbReference>
<dbReference type="InterPro" id="IPR029044">
    <property type="entry name" value="Nucleotide-diphossugar_trans"/>
</dbReference>
<dbReference type="Pfam" id="PF00535">
    <property type="entry name" value="Glycos_transf_2"/>
    <property type="match status" value="1"/>
</dbReference>
<dbReference type="EMBL" id="BMON01000010">
    <property type="protein sequence ID" value="GGM52537.1"/>
    <property type="molecule type" value="Genomic_DNA"/>
</dbReference>
<reference evidence="6" key="1">
    <citation type="journal article" date="2014" name="Int. J. Syst. Evol. Microbiol.">
        <title>Complete genome sequence of Corynebacterium casei LMG S-19264T (=DSM 44701T), isolated from a smear-ripened cheese.</title>
        <authorList>
            <consortium name="US DOE Joint Genome Institute (JGI-PGF)"/>
            <person name="Walter F."/>
            <person name="Albersmeier A."/>
            <person name="Kalinowski J."/>
            <person name="Ruckert C."/>
        </authorList>
    </citation>
    <scope>NUCLEOTIDE SEQUENCE</scope>
    <source>
        <strain evidence="6">JCM 15759</strain>
    </source>
</reference>
<dbReference type="CDD" id="cd06442">
    <property type="entry name" value="DPM1_like"/>
    <property type="match status" value="1"/>
</dbReference>
<reference evidence="6" key="2">
    <citation type="submission" date="2020-09" db="EMBL/GenBank/DDBJ databases">
        <authorList>
            <person name="Sun Q."/>
            <person name="Ohkuma M."/>
        </authorList>
    </citation>
    <scope>NUCLEOTIDE SEQUENCE</scope>
    <source>
        <strain evidence="6">JCM 15759</strain>
    </source>
</reference>
<dbReference type="Proteomes" id="UP000656367">
    <property type="component" value="Unassembled WGS sequence"/>
</dbReference>
<name>A0A830FX20_HALAR</name>
<dbReference type="InterPro" id="IPR039528">
    <property type="entry name" value="DPM1-like"/>
</dbReference>
<feature type="transmembrane region" description="Helical" evidence="4">
    <location>
        <begin position="271"/>
        <end position="292"/>
    </location>
</feature>
<evidence type="ECO:0000256" key="1">
    <source>
        <dbReference type="ARBA" id="ARBA00006739"/>
    </source>
</evidence>
<keyword evidence="4" id="KW-0472">Membrane</keyword>
<comment type="caution">
    <text evidence="6">The sequence shown here is derived from an EMBL/GenBank/DDBJ whole genome shotgun (WGS) entry which is preliminary data.</text>
</comment>
<dbReference type="GO" id="GO:0006488">
    <property type="term" value="P:dolichol-linked oligosaccharide biosynthetic process"/>
    <property type="evidence" value="ECO:0007669"/>
    <property type="project" value="TreeGrafter"/>
</dbReference>
<feature type="domain" description="Glycosyltransferase 2-like" evidence="5">
    <location>
        <begin position="5"/>
        <end position="135"/>
    </location>
</feature>
<organism evidence="6 7">
    <name type="scientific">Haloarcula argentinensis</name>
    <dbReference type="NCBI Taxonomy" id="43776"/>
    <lineage>
        <taxon>Archaea</taxon>
        <taxon>Methanobacteriati</taxon>
        <taxon>Methanobacteriota</taxon>
        <taxon>Stenosarchaea group</taxon>
        <taxon>Halobacteria</taxon>
        <taxon>Halobacteriales</taxon>
        <taxon>Haloarculaceae</taxon>
        <taxon>Haloarcula</taxon>
    </lineage>
</organism>
<sequence>MTDVSVVLPTYNERESILAVLHDLERALDEAGYEWEVIVVDDDSPDRTWELVRESYDADSRVRVIRRTEQSGLSSAVLRGFADADGQMLCCMDADGQHPAAKVPALVDAAGGGFAVGSRHCDGGSIDGWPWTRKVISAVAGRISHLTIPSSRPLSDPMSGFFVADSNVLDNEVFVDADPHGYKILLELLVHADARVSEVPIRFDTRDSGESKLTVDEQVRFLEHSIGLGLDDREINLNAPLLVRSVELGLMAGVSVLMLLVGIIVGGLDGAVGAGLIGGSGSLLMLGMLRWLGTGGRWEETA</sequence>
<dbReference type="AlphaFoldDB" id="A0A830FX20"/>
<dbReference type="GO" id="GO:0004582">
    <property type="term" value="F:dolichyl-phosphate beta-D-mannosyltransferase activity"/>
    <property type="evidence" value="ECO:0007669"/>
    <property type="project" value="InterPro"/>
</dbReference>
<evidence type="ECO:0000256" key="3">
    <source>
        <dbReference type="ARBA" id="ARBA00022679"/>
    </source>
</evidence>
<dbReference type="PANTHER" id="PTHR43398">
    <property type="entry name" value="DOLICHOL-PHOSPHATE MANNOSYLTRANSFERASE SUBUNIT 1"/>
    <property type="match status" value="1"/>
</dbReference>
<keyword evidence="4" id="KW-1133">Transmembrane helix</keyword>
<evidence type="ECO:0000256" key="4">
    <source>
        <dbReference type="SAM" id="Phobius"/>
    </source>
</evidence>
<comment type="similarity">
    <text evidence="1">Belongs to the glycosyltransferase 2 family.</text>
</comment>
<evidence type="ECO:0000256" key="2">
    <source>
        <dbReference type="ARBA" id="ARBA00022676"/>
    </source>
</evidence>
<protein>
    <recommendedName>
        <fullName evidence="5">Glycosyltransferase 2-like domain-containing protein</fullName>
    </recommendedName>
</protein>
<accession>A0A830FX20</accession>
<gene>
    <name evidence="6" type="ORF">GCM10009006_37090</name>
</gene>
<dbReference type="GO" id="GO:0035269">
    <property type="term" value="P:protein O-linked glycosylation via mannose"/>
    <property type="evidence" value="ECO:0007669"/>
    <property type="project" value="TreeGrafter"/>
</dbReference>
<keyword evidence="3" id="KW-0808">Transferase</keyword>
<dbReference type="PANTHER" id="PTHR43398:SF1">
    <property type="entry name" value="DOLICHOL-PHOSPHATE MANNOSYLTRANSFERASE SUBUNIT 1"/>
    <property type="match status" value="1"/>
</dbReference>
<dbReference type="OrthoDB" id="43988at2157"/>
<dbReference type="RefSeq" id="WP_188854112.1">
    <property type="nucleotide sequence ID" value="NZ_BMON01000010.1"/>
</dbReference>
<keyword evidence="2" id="KW-0328">Glycosyltransferase</keyword>
<proteinExistence type="inferred from homology"/>
<keyword evidence="4" id="KW-0812">Transmembrane</keyword>